<gene>
    <name evidence="7" type="ORF">IAA60_00845</name>
</gene>
<evidence type="ECO:0000256" key="2">
    <source>
        <dbReference type="ARBA" id="ARBA00022729"/>
    </source>
</evidence>
<evidence type="ECO:0000256" key="3">
    <source>
        <dbReference type="ARBA" id="ARBA00023136"/>
    </source>
</evidence>
<dbReference type="Pfam" id="PF01547">
    <property type="entry name" value="SBP_bac_1"/>
    <property type="match status" value="1"/>
</dbReference>
<evidence type="ECO:0000313" key="7">
    <source>
        <dbReference type="EMBL" id="HIT84430.1"/>
    </source>
</evidence>
<feature type="chain" id="PRO_5039227516" evidence="6">
    <location>
        <begin position="21"/>
        <end position="526"/>
    </location>
</feature>
<dbReference type="Proteomes" id="UP000824165">
    <property type="component" value="Unassembled WGS sequence"/>
</dbReference>
<evidence type="ECO:0000256" key="6">
    <source>
        <dbReference type="SAM" id="SignalP"/>
    </source>
</evidence>
<dbReference type="SUPFAM" id="SSF53850">
    <property type="entry name" value="Periplasmic binding protein-like II"/>
    <property type="match status" value="1"/>
</dbReference>
<evidence type="ECO:0000313" key="8">
    <source>
        <dbReference type="Proteomes" id="UP000824165"/>
    </source>
</evidence>
<keyword evidence="3" id="KW-0472">Membrane</keyword>
<reference evidence="7" key="2">
    <citation type="journal article" date="2021" name="PeerJ">
        <title>Extensive microbial diversity within the chicken gut microbiome revealed by metagenomics and culture.</title>
        <authorList>
            <person name="Gilroy R."/>
            <person name="Ravi A."/>
            <person name="Getino M."/>
            <person name="Pursley I."/>
            <person name="Horton D.L."/>
            <person name="Alikhan N.F."/>
            <person name="Baker D."/>
            <person name="Gharbi K."/>
            <person name="Hall N."/>
            <person name="Watson M."/>
            <person name="Adriaenssens E.M."/>
            <person name="Foster-Nyarko E."/>
            <person name="Jarju S."/>
            <person name="Secka A."/>
            <person name="Antonio M."/>
            <person name="Oren A."/>
            <person name="Chaudhuri R.R."/>
            <person name="La Ragione R."/>
            <person name="Hildebrand F."/>
            <person name="Pallen M.J."/>
        </authorList>
    </citation>
    <scope>NUCLEOTIDE SEQUENCE</scope>
    <source>
        <strain evidence="7">CHK181-108</strain>
    </source>
</reference>
<keyword evidence="2 6" id="KW-0732">Signal</keyword>
<dbReference type="Gene3D" id="3.40.190.10">
    <property type="entry name" value="Periplasmic binding protein-like II"/>
    <property type="match status" value="2"/>
</dbReference>
<dbReference type="PANTHER" id="PTHR43649:SF33">
    <property type="entry name" value="POLYGALACTURONAN_RHAMNOGALACTURONAN-BINDING PROTEIN YTCQ"/>
    <property type="match status" value="1"/>
</dbReference>
<organism evidence="7 8">
    <name type="scientific">Candidatus Ornithomonoglobus intestinigallinarum</name>
    <dbReference type="NCBI Taxonomy" id="2840894"/>
    <lineage>
        <taxon>Bacteria</taxon>
        <taxon>Bacillati</taxon>
        <taxon>Bacillota</taxon>
        <taxon>Clostridia</taxon>
        <taxon>Candidatus Ornithomonoglobus</taxon>
    </lineage>
</organism>
<sequence length="526" mass="58352">MWKKIALTAISAALLCGTLAGCSSDSDSMQYTADGKPIISIMTAAYQPESASDNAAENPVMAYVEDKMGVDLRISWIPSSNYNEKVTATMGAGTYPLIMKVGDRSSAIIANCRGGTFWEVGDRMLDAEKFPNLAKANQEVMHNMSVDGKVYGVYLSRDLGRNGISIREDWLEAVGLDYPETLDDLREVCKRFTENDPDGNGKSDTYGMIITSYTGPIDNITVWAGAPNRYGYNPETDQIEPAFMFPQYLEGIKFIKDLYDNGYMNTNFATMDAEKWNEPFLNGQAGVIIDVADRARRLQQNIVALNPDAKVGVFGSVAKREGVDRRVLPTTGYNGFYVFPKESVKTEEELDMCLKVLDQFEDPDIGMALQYGLEGINYTIEDGVYKHVKIEGTEEDDTTNNIYYADLNQLMTFISGNDMPVEIPYASEAAERVDEVIEENIAYTVPDPSAPYVSNTYSLKGTMLDAIMSEATTKFITGDITEEQWKSEIERWRAQGGDDVIAEYTEQWKADASAQEDPMSAATALE</sequence>
<protein>
    <submittedName>
        <fullName evidence="7">Extracellular solute-binding protein</fullName>
    </submittedName>
</protein>
<evidence type="ECO:0000256" key="1">
    <source>
        <dbReference type="ARBA" id="ARBA00022475"/>
    </source>
</evidence>
<dbReference type="EMBL" id="DVLU01000006">
    <property type="protein sequence ID" value="HIT84430.1"/>
    <property type="molecule type" value="Genomic_DNA"/>
</dbReference>
<proteinExistence type="predicted"/>
<reference evidence="7" key="1">
    <citation type="submission" date="2020-10" db="EMBL/GenBank/DDBJ databases">
        <authorList>
            <person name="Gilroy R."/>
        </authorList>
    </citation>
    <scope>NUCLEOTIDE SEQUENCE</scope>
    <source>
        <strain evidence="7">CHK181-108</strain>
    </source>
</reference>
<dbReference type="InterPro" id="IPR006059">
    <property type="entry name" value="SBP"/>
</dbReference>
<keyword evidence="1" id="KW-1003">Cell membrane</keyword>
<evidence type="ECO:0000256" key="4">
    <source>
        <dbReference type="ARBA" id="ARBA00023139"/>
    </source>
</evidence>
<name>A0A9D1H0R1_9FIRM</name>
<dbReference type="AlphaFoldDB" id="A0A9D1H0R1"/>
<dbReference type="PANTHER" id="PTHR43649">
    <property type="entry name" value="ARABINOSE-BINDING PROTEIN-RELATED"/>
    <property type="match status" value="1"/>
</dbReference>
<evidence type="ECO:0000256" key="5">
    <source>
        <dbReference type="ARBA" id="ARBA00023288"/>
    </source>
</evidence>
<comment type="caution">
    <text evidence="7">The sequence shown here is derived from an EMBL/GenBank/DDBJ whole genome shotgun (WGS) entry which is preliminary data.</text>
</comment>
<feature type="signal peptide" evidence="6">
    <location>
        <begin position="1"/>
        <end position="20"/>
    </location>
</feature>
<keyword evidence="5" id="KW-0449">Lipoprotein</keyword>
<dbReference type="InterPro" id="IPR050490">
    <property type="entry name" value="Bact_solute-bd_prot1"/>
</dbReference>
<keyword evidence="4" id="KW-0564">Palmitate</keyword>
<accession>A0A9D1H0R1</accession>
<dbReference type="PROSITE" id="PS51257">
    <property type="entry name" value="PROKAR_LIPOPROTEIN"/>
    <property type="match status" value="1"/>
</dbReference>